<organism evidence="2 3">
    <name type="scientific">Patiria miniata</name>
    <name type="common">Bat star</name>
    <name type="synonym">Asterina miniata</name>
    <dbReference type="NCBI Taxonomy" id="46514"/>
    <lineage>
        <taxon>Eukaryota</taxon>
        <taxon>Metazoa</taxon>
        <taxon>Echinodermata</taxon>
        <taxon>Eleutherozoa</taxon>
        <taxon>Asterozoa</taxon>
        <taxon>Asteroidea</taxon>
        <taxon>Valvatacea</taxon>
        <taxon>Valvatida</taxon>
        <taxon>Asterinidae</taxon>
        <taxon>Patiria</taxon>
    </lineage>
</organism>
<dbReference type="Proteomes" id="UP000887568">
    <property type="component" value="Unplaced"/>
</dbReference>
<evidence type="ECO:0000259" key="1">
    <source>
        <dbReference type="Pfam" id="PF13649"/>
    </source>
</evidence>
<keyword evidence="3" id="KW-1185">Reference proteome</keyword>
<feature type="domain" description="Methyltransferase" evidence="1">
    <location>
        <begin position="81"/>
        <end position="173"/>
    </location>
</feature>
<dbReference type="PANTHER" id="PTHR43591:SF101">
    <property type="entry name" value="METHYLTRANSFERASE-LIKE PROTEIN 27"/>
    <property type="match status" value="1"/>
</dbReference>
<dbReference type="AlphaFoldDB" id="A0A913ZX21"/>
<dbReference type="OrthoDB" id="3647at2759"/>
<sequence length="411" mass="45588">MATSSDGQRADSNIIDEFADYREELTVTGHSVDRAGGERLSSFYDTWVERYHEMHVTYGWLAPRNLAALASEFITDKSSRILDAASGTGMVGQELKNLGFTCIDALDPSQKSLDQCKEQKSHTEYICDTLDEHQTKIQDNQYDAVVIGGAFGVPGHVSDSCFPELIRVTKPGGYIMFTLSDKVKDEWDTKLEAAIAALNKQGRWEVADSRRIQYNLNEDVDEKATVPVLRMHVACGYLAPRNLAALASEFITDKSSRILDAASGTGMVGQELKNLGFTCIDALDPSQKSLDQCKEQKSHTEYICDTLDEHQTKIQDNQYDAVVIGGAFGVPGHVSDSCFPELIRVTKPGGYIMFTLSDKVKDEWDTKLEAAIAALNKQGRWEVADSRRIQYNLNEAVDEKATVPVLRVLPK</sequence>
<feature type="domain" description="Methyltransferase" evidence="1">
    <location>
        <begin position="258"/>
        <end position="350"/>
    </location>
</feature>
<evidence type="ECO:0000313" key="2">
    <source>
        <dbReference type="EnsemblMetazoa" id="XP_038055596.1"/>
    </source>
</evidence>
<evidence type="ECO:0000313" key="3">
    <source>
        <dbReference type="Proteomes" id="UP000887568"/>
    </source>
</evidence>
<dbReference type="InterPro" id="IPR029063">
    <property type="entry name" value="SAM-dependent_MTases_sf"/>
</dbReference>
<dbReference type="RefSeq" id="XP_038055596.1">
    <property type="nucleotide sequence ID" value="XM_038199668.1"/>
</dbReference>
<name>A0A913ZX21_PATMI</name>
<dbReference type="Pfam" id="PF13649">
    <property type="entry name" value="Methyltransf_25"/>
    <property type="match status" value="2"/>
</dbReference>
<dbReference type="PANTHER" id="PTHR43591">
    <property type="entry name" value="METHYLTRANSFERASE"/>
    <property type="match status" value="1"/>
</dbReference>
<dbReference type="CDD" id="cd02440">
    <property type="entry name" value="AdoMet_MTases"/>
    <property type="match status" value="2"/>
</dbReference>
<dbReference type="GeneID" id="119727671"/>
<accession>A0A913ZX21</accession>
<protein>
    <recommendedName>
        <fullName evidence="1">Methyltransferase domain-containing protein</fullName>
    </recommendedName>
</protein>
<dbReference type="EnsemblMetazoa" id="XM_038199668.1">
    <property type="protein sequence ID" value="XP_038055596.1"/>
    <property type="gene ID" value="LOC119727671"/>
</dbReference>
<dbReference type="InterPro" id="IPR041698">
    <property type="entry name" value="Methyltransf_25"/>
</dbReference>
<proteinExistence type="predicted"/>
<dbReference type="OMA" id="PEIACDA"/>
<dbReference type="Gene3D" id="3.40.50.150">
    <property type="entry name" value="Vaccinia Virus protein VP39"/>
    <property type="match status" value="2"/>
</dbReference>
<dbReference type="SUPFAM" id="SSF53335">
    <property type="entry name" value="S-adenosyl-L-methionine-dependent methyltransferases"/>
    <property type="match status" value="2"/>
</dbReference>
<reference evidence="2" key="1">
    <citation type="submission" date="2022-11" db="UniProtKB">
        <authorList>
            <consortium name="EnsemblMetazoa"/>
        </authorList>
    </citation>
    <scope>IDENTIFICATION</scope>
</reference>